<dbReference type="InterPro" id="IPR036880">
    <property type="entry name" value="Kunitz_BPTI_sf"/>
</dbReference>
<dbReference type="Proteomes" id="UP000516260">
    <property type="component" value="Chromosome 1"/>
</dbReference>
<dbReference type="SMART" id="SM00131">
    <property type="entry name" value="KU"/>
    <property type="match status" value="2"/>
</dbReference>
<evidence type="ECO:0000313" key="3">
    <source>
        <dbReference type="EMBL" id="TNN03677.1"/>
    </source>
</evidence>
<dbReference type="FunFam" id="4.10.410.10:FF:000020">
    <property type="entry name" value="Collagen, type VI, alpha 3"/>
    <property type="match status" value="1"/>
</dbReference>
<gene>
    <name evidence="3" type="ORF">fugu_000706</name>
</gene>
<reference evidence="3 4" key="1">
    <citation type="submission" date="2019-04" db="EMBL/GenBank/DDBJ databases">
        <title>The sequence and de novo assembly of Takifugu bimaculatus genome using PacBio and Hi-C technologies.</title>
        <authorList>
            <person name="Xu P."/>
            <person name="Liu B."/>
            <person name="Zhou Z."/>
        </authorList>
    </citation>
    <scope>NUCLEOTIDE SEQUENCE [LARGE SCALE GENOMIC DNA]</scope>
    <source>
        <strain evidence="3">TB-2018</strain>
        <tissue evidence="3">Muscle</tissue>
    </source>
</reference>
<dbReference type="InterPro" id="IPR050098">
    <property type="entry name" value="TFPI/VKTCI-like"/>
</dbReference>
<proteinExistence type="predicted"/>
<organism evidence="3 4">
    <name type="scientific">Takifugu bimaculatus</name>
    <dbReference type="NCBI Taxonomy" id="433685"/>
    <lineage>
        <taxon>Eukaryota</taxon>
        <taxon>Metazoa</taxon>
        <taxon>Chordata</taxon>
        <taxon>Craniata</taxon>
        <taxon>Vertebrata</taxon>
        <taxon>Euteleostomi</taxon>
        <taxon>Actinopterygii</taxon>
        <taxon>Neopterygii</taxon>
        <taxon>Teleostei</taxon>
        <taxon>Neoteleostei</taxon>
        <taxon>Acanthomorphata</taxon>
        <taxon>Eupercaria</taxon>
        <taxon>Tetraodontiformes</taxon>
        <taxon>Tetradontoidea</taxon>
        <taxon>Tetraodontidae</taxon>
        <taxon>Takifugu</taxon>
    </lineage>
</organism>
<dbReference type="AlphaFoldDB" id="A0A4Z2CHF9"/>
<dbReference type="Gene3D" id="4.10.410.10">
    <property type="entry name" value="Pancreatic trypsin inhibitor Kunitz domain"/>
    <property type="match status" value="2"/>
</dbReference>
<sequence>MPCRGYEAKWFFDRKNRICSQFFYGGCGGNRNRFNSKTHCLKYCLRSAVSEPRPKVPQTEQEEILPPPALSAAVNICQLPKSEGPCAKFVLKWHHDAATGSCTRFWYGGCGGNANRFETHEQCLKACGKQGTLLHCLVVLAVR</sequence>
<dbReference type="InterPro" id="IPR020901">
    <property type="entry name" value="Prtase_inh_Kunz-CS"/>
</dbReference>
<dbReference type="InterPro" id="IPR002223">
    <property type="entry name" value="Kunitz_BPTI"/>
</dbReference>
<dbReference type="FunFam" id="4.10.410.10:FF:000040">
    <property type="entry name" value="Serine protease inhibitor, putative"/>
    <property type="match status" value="1"/>
</dbReference>
<dbReference type="SUPFAM" id="SSF57362">
    <property type="entry name" value="BPTI-like"/>
    <property type="match status" value="2"/>
</dbReference>
<dbReference type="Pfam" id="PF00014">
    <property type="entry name" value="Kunitz_BPTI"/>
    <property type="match status" value="2"/>
</dbReference>
<protein>
    <recommendedName>
        <fullName evidence="2">BPTI/Kunitz inhibitor domain-containing protein</fullName>
    </recommendedName>
</protein>
<dbReference type="GO" id="GO:0004867">
    <property type="term" value="F:serine-type endopeptidase inhibitor activity"/>
    <property type="evidence" value="ECO:0007669"/>
    <property type="project" value="InterPro"/>
</dbReference>
<keyword evidence="4" id="KW-1185">Reference proteome</keyword>
<dbReference type="PANTHER" id="PTHR10083:SF374">
    <property type="entry name" value="BPTI_KUNITZ INHIBITOR DOMAIN-CONTAINING PROTEIN"/>
    <property type="match status" value="1"/>
</dbReference>
<evidence type="ECO:0000256" key="1">
    <source>
        <dbReference type="ARBA" id="ARBA00023157"/>
    </source>
</evidence>
<dbReference type="PROSITE" id="PS00280">
    <property type="entry name" value="BPTI_KUNITZ_1"/>
    <property type="match status" value="2"/>
</dbReference>
<dbReference type="GO" id="GO:0005615">
    <property type="term" value="C:extracellular space"/>
    <property type="evidence" value="ECO:0007669"/>
    <property type="project" value="TreeGrafter"/>
</dbReference>
<dbReference type="EMBL" id="SWLE01000001">
    <property type="protein sequence ID" value="TNN03677.1"/>
    <property type="molecule type" value="Genomic_DNA"/>
</dbReference>
<evidence type="ECO:0000259" key="2">
    <source>
        <dbReference type="PROSITE" id="PS50279"/>
    </source>
</evidence>
<dbReference type="PRINTS" id="PR00759">
    <property type="entry name" value="BASICPTASE"/>
</dbReference>
<comment type="caution">
    <text evidence="3">The sequence shown here is derived from an EMBL/GenBank/DDBJ whole genome shotgun (WGS) entry which is preliminary data.</text>
</comment>
<accession>A0A4Z2CHF9</accession>
<name>A0A4Z2CHF9_9TELE</name>
<dbReference type="PANTHER" id="PTHR10083">
    <property type="entry name" value="KUNITZ-TYPE PROTEASE INHIBITOR-RELATED"/>
    <property type="match status" value="1"/>
</dbReference>
<feature type="domain" description="BPTI/Kunitz inhibitor" evidence="2">
    <location>
        <begin position="77"/>
        <end position="127"/>
    </location>
</feature>
<feature type="domain" description="BPTI/Kunitz inhibitor" evidence="2">
    <location>
        <begin position="1"/>
        <end position="44"/>
    </location>
</feature>
<dbReference type="PROSITE" id="PS50279">
    <property type="entry name" value="BPTI_KUNITZ_2"/>
    <property type="match status" value="2"/>
</dbReference>
<evidence type="ECO:0000313" key="4">
    <source>
        <dbReference type="Proteomes" id="UP000516260"/>
    </source>
</evidence>
<keyword evidence="1" id="KW-1015">Disulfide bond</keyword>